<evidence type="ECO:0000313" key="6">
    <source>
        <dbReference type="EMBL" id="POP48814.1"/>
    </source>
</evidence>
<dbReference type="Gene3D" id="3.90.220.20">
    <property type="entry name" value="DNA methylase specificity domains"/>
    <property type="match status" value="2"/>
</dbReference>
<evidence type="ECO:0000259" key="4">
    <source>
        <dbReference type="Pfam" id="PF01420"/>
    </source>
</evidence>
<name>A0A2P5GQJ7_9ENTR</name>
<keyword evidence="3" id="KW-0238">DNA-binding</keyword>
<dbReference type="Proteomes" id="UP000237073">
    <property type="component" value="Unassembled WGS sequence"/>
</dbReference>
<evidence type="ECO:0000313" key="5">
    <source>
        <dbReference type="EMBL" id="POP45653.1"/>
    </source>
</evidence>
<dbReference type="OrthoDB" id="9798929at2"/>
<gene>
    <name evidence="6" type="ORF">CHU32_11925</name>
    <name evidence="5" type="ORF">CHU33_08995</name>
</gene>
<dbReference type="InterPro" id="IPR044946">
    <property type="entry name" value="Restrct_endonuc_typeI_TRD_sf"/>
</dbReference>
<feature type="domain" description="Type I restriction modification DNA specificity" evidence="4">
    <location>
        <begin position="263"/>
        <end position="409"/>
    </location>
</feature>
<evidence type="ECO:0000256" key="2">
    <source>
        <dbReference type="ARBA" id="ARBA00022747"/>
    </source>
</evidence>
<feature type="domain" description="Type I restriction modification DNA specificity" evidence="4">
    <location>
        <begin position="34"/>
        <end position="192"/>
    </location>
</feature>
<dbReference type="RefSeq" id="WP_103675742.1">
    <property type="nucleotide sequence ID" value="NZ_PQGD01000008.1"/>
</dbReference>
<comment type="similarity">
    <text evidence="1">Belongs to the type-I restriction system S methylase family.</text>
</comment>
<keyword evidence="7" id="KW-1185">Reference proteome</keyword>
<dbReference type="CDD" id="cd17243">
    <property type="entry name" value="RMtype1_S_AchA6I-TRD2-CR2_like"/>
    <property type="match status" value="1"/>
</dbReference>
<dbReference type="InterPro" id="IPR000055">
    <property type="entry name" value="Restrct_endonuc_typeI_TRD"/>
</dbReference>
<dbReference type="SUPFAM" id="SSF116734">
    <property type="entry name" value="DNA methylase specificity domain"/>
    <property type="match status" value="2"/>
</dbReference>
<evidence type="ECO:0000256" key="3">
    <source>
        <dbReference type="ARBA" id="ARBA00023125"/>
    </source>
</evidence>
<comment type="caution">
    <text evidence="6">The sequence shown here is derived from an EMBL/GenBank/DDBJ whole genome shotgun (WGS) entry which is preliminary data.</text>
</comment>
<reference evidence="7 8" key="1">
    <citation type="submission" date="2018-01" db="EMBL/GenBank/DDBJ databases">
        <title>Superficieibacter electus gen. nov., sp. nov., an extended-spectrum beta-lactamase possessing member of the Enterobacteriaceae family, isolated from intensive care unit surfaces.</title>
        <authorList>
            <person name="Potter R.F."/>
            <person name="D'Souza A.W."/>
        </authorList>
    </citation>
    <scope>NUCLEOTIDE SEQUENCE [LARGE SCALE GENOMIC DNA]</scope>
    <source>
        <strain evidence="6 8">BP-1</strain>
        <strain evidence="5 7">BP-2</strain>
    </source>
</reference>
<dbReference type="GO" id="GO:0004519">
    <property type="term" value="F:endonuclease activity"/>
    <property type="evidence" value="ECO:0007669"/>
    <property type="project" value="UniProtKB-KW"/>
</dbReference>
<dbReference type="PANTHER" id="PTHR30408">
    <property type="entry name" value="TYPE-1 RESTRICTION ENZYME ECOKI SPECIFICITY PROTEIN"/>
    <property type="match status" value="1"/>
</dbReference>
<dbReference type="Pfam" id="PF01420">
    <property type="entry name" value="Methylase_S"/>
    <property type="match status" value="2"/>
</dbReference>
<keyword evidence="2" id="KW-0680">Restriction system</keyword>
<sequence length="470" mass="52258">MGSNWVTVSIDDIKSPEKYSCVGGPFGSSLSQKHYVDSGVPVIRGTNLTGDIFSESGFVFVSPDKANELQRNMAFRGDIVFTQRGTLGQVALIPEDSIYERYIVSQSQMKLTVNPKQADAYFIYTYFRTNEAKALIENNAIVGGVPHINLGILKEFKLRLPPLSDQKRISEVSKSIDNKINLNCQINQTLEQMSQTLFKSWFVDFDPVIDNALDAGNPIPEALQSRAELRQKVRNSADFKPLPADIRALFPAEFEEIELGWVPKGWITTSFNDLIELIGGGTPKTSVEEYWNGDIPWFSVVDAPNESDVYVLNTEKNITTEGLNNSSAKLLRKGTTIISARGTVGKCTMVAVPMAMNQSCYGVNGKNNISDEYVYFQLKNAVQTLQQMGHGSVFNTITRDTFKNIKIPFCNEELTNSFSLLVKNYFSKILNNNYQNIALTALRDTLLPKIISGELSLEALPNLVAQTEPA</sequence>
<keyword evidence="6" id="KW-0540">Nuclease</keyword>
<dbReference type="EMBL" id="PQGE01000006">
    <property type="protein sequence ID" value="POP45653.1"/>
    <property type="molecule type" value="Genomic_DNA"/>
</dbReference>
<dbReference type="GO" id="GO:0003677">
    <property type="term" value="F:DNA binding"/>
    <property type="evidence" value="ECO:0007669"/>
    <property type="project" value="UniProtKB-KW"/>
</dbReference>
<evidence type="ECO:0000313" key="7">
    <source>
        <dbReference type="Proteomes" id="UP000237073"/>
    </source>
</evidence>
<dbReference type="PANTHER" id="PTHR30408:SF13">
    <property type="entry name" value="TYPE I RESTRICTION ENZYME HINDI SPECIFICITY SUBUNIT"/>
    <property type="match status" value="1"/>
</dbReference>
<dbReference type="EMBL" id="PQGD01000008">
    <property type="protein sequence ID" value="POP48814.1"/>
    <property type="molecule type" value="Genomic_DNA"/>
</dbReference>
<organism evidence="6 8">
    <name type="scientific">Superficieibacter electus</name>
    <dbReference type="NCBI Taxonomy" id="2022662"/>
    <lineage>
        <taxon>Bacteria</taxon>
        <taxon>Pseudomonadati</taxon>
        <taxon>Pseudomonadota</taxon>
        <taxon>Gammaproteobacteria</taxon>
        <taxon>Enterobacterales</taxon>
        <taxon>Enterobacteriaceae</taxon>
        <taxon>Superficieibacter</taxon>
    </lineage>
</organism>
<proteinExistence type="inferred from homology"/>
<keyword evidence="6" id="KW-0255">Endonuclease</keyword>
<keyword evidence="6" id="KW-0378">Hydrolase</keyword>
<protein>
    <submittedName>
        <fullName evidence="6">Restriction endonuclease</fullName>
    </submittedName>
</protein>
<accession>A0A2P5GQJ7</accession>
<dbReference type="AlphaFoldDB" id="A0A2P5GQJ7"/>
<dbReference type="Proteomes" id="UP000247005">
    <property type="component" value="Unassembled WGS sequence"/>
</dbReference>
<dbReference type="InterPro" id="IPR052021">
    <property type="entry name" value="Type-I_RS_S_subunit"/>
</dbReference>
<dbReference type="GO" id="GO:0009307">
    <property type="term" value="P:DNA restriction-modification system"/>
    <property type="evidence" value="ECO:0007669"/>
    <property type="project" value="UniProtKB-KW"/>
</dbReference>
<evidence type="ECO:0000313" key="8">
    <source>
        <dbReference type="Proteomes" id="UP000247005"/>
    </source>
</evidence>
<evidence type="ECO:0000256" key="1">
    <source>
        <dbReference type="ARBA" id="ARBA00010923"/>
    </source>
</evidence>